<keyword evidence="1 3" id="KW-0378">Hydrolase</keyword>
<evidence type="ECO:0000259" key="4">
    <source>
        <dbReference type="Pfam" id="PF00150"/>
    </source>
</evidence>
<evidence type="ECO:0000313" key="5">
    <source>
        <dbReference type="EMBL" id="ROR72251.1"/>
    </source>
</evidence>
<dbReference type="FunFam" id="3.20.20.80:FF:000130">
    <property type="entry name" value="Endoglucanase C"/>
    <property type="match status" value="1"/>
</dbReference>
<dbReference type="InterPro" id="IPR001547">
    <property type="entry name" value="Glyco_hydro_5"/>
</dbReference>
<organism evidence="5 6">
    <name type="scientific">Bogoriella caseilytica</name>
    <dbReference type="NCBI Taxonomy" id="56055"/>
    <lineage>
        <taxon>Bacteria</taxon>
        <taxon>Bacillati</taxon>
        <taxon>Actinomycetota</taxon>
        <taxon>Actinomycetes</taxon>
        <taxon>Micrococcales</taxon>
        <taxon>Bogoriellaceae</taxon>
        <taxon>Bogoriella</taxon>
    </lineage>
</organism>
<dbReference type="AlphaFoldDB" id="A0A3N2BAF3"/>
<comment type="caution">
    <text evidence="5">The sequence shown here is derived from an EMBL/GenBank/DDBJ whole genome shotgun (WGS) entry which is preliminary data.</text>
</comment>
<dbReference type="PANTHER" id="PTHR31297:SF13">
    <property type="entry name" value="PUTATIVE-RELATED"/>
    <property type="match status" value="1"/>
</dbReference>
<dbReference type="GO" id="GO:0008422">
    <property type="term" value="F:beta-glucosidase activity"/>
    <property type="evidence" value="ECO:0007669"/>
    <property type="project" value="TreeGrafter"/>
</dbReference>
<sequence>MPEWISVDGARLVNQSGETVVLTGFGLGGWLNMENFITGYPSTETLQRQALRSALGEEGYTRFFDTFEKGFFSDADAAYLSSLGCNSVRLPVNYRHLEDDMAPFEIKEKGLRLLDEAVSVCRRNNLWVILDLHALPGAQNQHWHSDNPTHWDTFWDHRHFQDRVVHLWEVLADRYKDEPTVAGYNPMNEPADRTGERLAPYYARLEKAIRAVDPRHVLFLDGNTYSTDFSMFDEPMANTVYTAHDYARPGMIPEARYPGETEGRWFDSEALRGVFDRRTEFQRRTGTPIWVGEFGPQYTGVPDIDAERLALLEDQLQVYREAGASWSLWTYKDLGLQGVQVASPQSRYVQRIAPMLQAKARLGVDQWGSSDAGVRHLMEPLTELFAAEFPHFDPYPWGPERWLDQVFRSILLAEPLLAEFEELFRGMSPQDAAEHAASWEFASTQERTALADLLREHHGVGVRAAGS</sequence>
<dbReference type="PANTHER" id="PTHR31297">
    <property type="entry name" value="GLUCAN ENDO-1,6-BETA-GLUCOSIDASE B"/>
    <property type="match status" value="1"/>
</dbReference>
<dbReference type="OrthoDB" id="4771662at2"/>
<dbReference type="Gene3D" id="3.20.20.80">
    <property type="entry name" value="Glycosidases"/>
    <property type="match status" value="1"/>
</dbReference>
<comment type="similarity">
    <text evidence="3">Belongs to the glycosyl hydrolase 5 (cellulase A) family.</text>
</comment>
<evidence type="ECO:0000256" key="1">
    <source>
        <dbReference type="ARBA" id="ARBA00022801"/>
    </source>
</evidence>
<protein>
    <submittedName>
        <fullName evidence="5">Aryl-phospho-beta-D-glucosidase BglC (GH1 family)</fullName>
    </submittedName>
</protein>
<name>A0A3N2BAF3_9MICO</name>
<dbReference type="GO" id="GO:0009986">
    <property type="term" value="C:cell surface"/>
    <property type="evidence" value="ECO:0007669"/>
    <property type="project" value="TreeGrafter"/>
</dbReference>
<dbReference type="Proteomes" id="UP000280668">
    <property type="component" value="Unassembled WGS sequence"/>
</dbReference>
<proteinExistence type="inferred from homology"/>
<dbReference type="SUPFAM" id="SSF51445">
    <property type="entry name" value="(Trans)glycosidases"/>
    <property type="match status" value="1"/>
</dbReference>
<dbReference type="EMBL" id="RKHK01000001">
    <property type="protein sequence ID" value="ROR72251.1"/>
    <property type="molecule type" value="Genomic_DNA"/>
</dbReference>
<gene>
    <name evidence="5" type="ORF">EDD31_0601</name>
</gene>
<evidence type="ECO:0000256" key="3">
    <source>
        <dbReference type="RuleBase" id="RU361153"/>
    </source>
</evidence>
<accession>A0A3N2BAF3</accession>
<dbReference type="RefSeq" id="WP_123302845.1">
    <property type="nucleotide sequence ID" value="NZ_RKHK01000001.1"/>
</dbReference>
<evidence type="ECO:0000313" key="6">
    <source>
        <dbReference type="Proteomes" id="UP000280668"/>
    </source>
</evidence>
<dbReference type="Pfam" id="PF00150">
    <property type="entry name" value="Cellulase"/>
    <property type="match status" value="1"/>
</dbReference>
<dbReference type="GO" id="GO:0005576">
    <property type="term" value="C:extracellular region"/>
    <property type="evidence" value="ECO:0007669"/>
    <property type="project" value="TreeGrafter"/>
</dbReference>
<dbReference type="InterPro" id="IPR017853">
    <property type="entry name" value="GH"/>
</dbReference>
<dbReference type="InterPro" id="IPR050386">
    <property type="entry name" value="Glycosyl_hydrolase_5"/>
</dbReference>
<keyword evidence="6" id="KW-1185">Reference proteome</keyword>
<dbReference type="GO" id="GO:0009251">
    <property type="term" value="P:glucan catabolic process"/>
    <property type="evidence" value="ECO:0007669"/>
    <property type="project" value="TreeGrafter"/>
</dbReference>
<feature type="domain" description="Glycoside hydrolase family 5" evidence="4">
    <location>
        <begin position="77"/>
        <end position="333"/>
    </location>
</feature>
<reference evidence="5 6" key="1">
    <citation type="submission" date="2018-11" db="EMBL/GenBank/DDBJ databases">
        <title>Sequencing the genomes of 1000 actinobacteria strains.</title>
        <authorList>
            <person name="Klenk H.-P."/>
        </authorList>
    </citation>
    <scope>NUCLEOTIDE SEQUENCE [LARGE SCALE GENOMIC DNA]</scope>
    <source>
        <strain evidence="5 6">DSM 11294</strain>
    </source>
</reference>
<keyword evidence="2 3" id="KW-0326">Glycosidase</keyword>
<evidence type="ECO:0000256" key="2">
    <source>
        <dbReference type="ARBA" id="ARBA00023295"/>
    </source>
</evidence>